<feature type="transmembrane region" description="Helical" evidence="7">
    <location>
        <begin position="422"/>
        <end position="442"/>
    </location>
</feature>
<feature type="transmembrane region" description="Helical" evidence="7">
    <location>
        <begin position="219"/>
        <end position="242"/>
    </location>
</feature>
<keyword evidence="3 7" id="KW-0812">Transmembrane</keyword>
<evidence type="ECO:0000313" key="10">
    <source>
        <dbReference type="Proteomes" id="UP001283341"/>
    </source>
</evidence>
<keyword evidence="10" id="KW-1185">Reference proteome</keyword>
<organism evidence="9 10">
    <name type="scientific">Apodospora peruviana</name>
    <dbReference type="NCBI Taxonomy" id="516989"/>
    <lineage>
        <taxon>Eukaryota</taxon>
        <taxon>Fungi</taxon>
        <taxon>Dikarya</taxon>
        <taxon>Ascomycota</taxon>
        <taxon>Pezizomycotina</taxon>
        <taxon>Sordariomycetes</taxon>
        <taxon>Sordariomycetidae</taxon>
        <taxon>Sordariales</taxon>
        <taxon>Lasiosphaeriaceae</taxon>
        <taxon>Apodospora</taxon>
    </lineage>
</organism>
<dbReference type="InterPro" id="IPR011701">
    <property type="entry name" value="MFS"/>
</dbReference>
<dbReference type="PANTHER" id="PTHR23501">
    <property type="entry name" value="MAJOR FACILITATOR SUPERFAMILY"/>
    <property type="match status" value="1"/>
</dbReference>
<reference evidence="9" key="2">
    <citation type="submission" date="2023-06" db="EMBL/GenBank/DDBJ databases">
        <authorList>
            <consortium name="Lawrence Berkeley National Laboratory"/>
            <person name="Haridas S."/>
            <person name="Hensen N."/>
            <person name="Bonometti L."/>
            <person name="Westerberg I."/>
            <person name="Brannstrom I.O."/>
            <person name="Guillou S."/>
            <person name="Cros-Aarteil S."/>
            <person name="Calhoun S."/>
            <person name="Kuo A."/>
            <person name="Mondo S."/>
            <person name="Pangilinan J."/>
            <person name="Riley R."/>
            <person name="Labutti K."/>
            <person name="Andreopoulos B."/>
            <person name="Lipzen A."/>
            <person name="Chen C."/>
            <person name="Yanf M."/>
            <person name="Daum C."/>
            <person name="Ng V."/>
            <person name="Clum A."/>
            <person name="Steindorff A."/>
            <person name="Ohm R."/>
            <person name="Martin F."/>
            <person name="Silar P."/>
            <person name="Natvig D."/>
            <person name="Lalanne C."/>
            <person name="Gautier V."/>
            <person name="Ament-Velasquez S.L."/>
            <person name="Kruys A."/>
            <person name="Hutchinson M.I."/>
            <person name="Powell A.J."/>
            <person name="Barry K."/>
            <person name="Miller A.N."/>
            <person name="Grigoriev I.V."/>
            <person name="Debuchy R."/>
            <person name="Gladieux P."/>
            <person name="Thoren M.H."/>
            <person name="Johannesson H."/>
        </authorList>
    </citation>
    <scope>NUCLEOTIDE SEQUENCE</scope>
    <source>
        <strain evidence="9">CBS 118394</strain>
    </source>
</reference>
<dbReference type="AlphaFoldDB" id="A0AAE0I2Q6"/>
<keyword evidence="4 7" id="KW-1133">Transmembrane helix</keyword>
<evidence type="ECO:0000256" key="5">
    <source>
        <dbReference type="ARBA" id="ARBA00023136"/>
    </source>
</evidence>
<keyword evidence="5 7" id="KW-0472">Membrane</keyword>
<reference evidence="9" key="1">
    <citation type="journal article" date="2023" name="Mol. Phylogenet. Evol.">
        <title>Genome-scale phylogeny and comparative genomics of the fungal order Sordariales.</title>
        <authorList>
            <person name="Hensen N."/>
            <person name="Bonometti L."/>
            <person name="Westerberg I."/>
            <person name="Brannstrom I.O."/>
            <person name="Guillou S."/>
            <person name="Cros-Aarteil S."/>
            <person name="Calhoun S."/>
            <person name="Haridas S."/>
            <person name="Kuo A."/>
            <person name="Mondo S."/>
            <person name="Pangilinan J."/>
            <person name="Riley R."/>
            <person name="LaButti K."/>
            <person name="Andreopoulos B."/>
            <person name="Lipzen A."/>
            <person name="Chen C."/>
            <person name="Yan M."/>
            <person name="Daum C."/>
            <person name="Ng V."/>
            <person name="Clum A."/>
            <person name="Steindorff A."/>
            <person name="Ohm R.A."/>
            <person name="Martin F."/>
            <person name="Silar P."/>
            <person name="Natvig D.O."/>
            <person name="Lalanne C."/>
            <person name="Gautier V."/>
            <person name="Ament-Velasquez S.L."/>
            <person name="Kruys A."/>
            <person name="Hutchinson M.I."/>
            <person name="Powell A.J."/>
            <person name="Barry K."/>
            <person name="Miller A.N."/>
            <person name="Grigoriev I.V."/>
            <person name="Debuchy R."/>
            <person name="Gladieux P."/>
            <person name="Hiltunen Thoren M."/>
            <person name="Johannesson H."/>
        </authorList>
    </citation>
    <scope>NUCLEOTIDE SEQUENCE</scope>
    <source>
        <strain evidence="9">CBS 118394</strain>
    </source>
</reference>
<feature type="region of interest" description="Disordered" evidence="6">
    <location>
        <begin position="1"/>
        <end position="36"/>
    </location>
</feature>
<feature type="domain" description="Major facilitator superfamily (MFS) profile" evidence="8">
    <location>
        <begin position="93"/>
        <end position="582"/>
    </location>
</feature>
<evidence type="ECO:0000256" key="7">
    <source>
        <dbReference type="SAM" id="Phobius"/>
    </source>
</evidence>
<feature type="transmembrane region" description="Helical" evidence="7">
    <location>
        <begin position="394"/>
        <end position="415"/>
    </location>
</feature>
<dbReference type="EMBL" id="JAUEDM010000005">
    <property type="protein sequence ID" value="KAK3316551.1"/>
    <property type="molecule type" value="Genomic_DNA"/>
</dbReference>
<evidence type="ECO:0000256" key="6">
    <source>
        <dbReference type="SAM" id="MobiDB-lite"/>
    </source>
</evidence>
<sequence length="590" mass="62549">MDKPLPPSPQPEGEGLLPVRPTSAPRSPKPSKSFEALPVVPEENADATGIMMIDLGGNGRRAAAQDSAENTGTQCLGALPRPRYLSGAKLFMTIAGMTLAAFLLMLDSSIIATAIPDITSDFNSLTDLGWYTGVYQLACAAIQPLSGRIYTKFSLKWSFAGFFAIFLVGSLVCGIAKSSMMLIVGRAIAGVGGSGIFNGALTITATISAPERNTELVSIIMSITHLGIVLGPLIGGAFTTYVSWRWCFLINLPLGALVFPVVLLNRIPEQMPKASPLAVICNLHRELDLVGFILFAPSPIMLLLALQFAVDEYSWSSSVVIGLFCGSAAMFLIWCVWDYYLEDEGLIPIPTLKLQIVWSGIVTQALLMTSVYAVSTYLSMYFQVILDKSPMMTGVYLVISVVTQLIVTIVGGLILKKRPYFAAFAVTAGLCTFASNASFAQLSTTSGPSMYLGLQVLNGFARGIGMQTQIQAINLSLPPSAIAAAMSMLMFFQMLVTAILQVVSNVVFLNSLRAGLARYAPAADAAAIVAAGATNFRAVVSAENLAGVLRAYAGSIDIVFWMVAALGGAAAFTACFMGFTSGDITMPSEV</sequence>
<comment type="subcellular location">
    <subcellularLocation>
        <location evidence="1">Membrane</location>
        <topology evidence="1">Multi-pass membrane protein</topology>
    </subcellularLocation>
</comment>
<evidence type="ECO:0000256" key="2">
    <source>
        <dbReference type="ARBA" id="ARBA00007520"/>
    </source>
</evidence>
<name>A0AAE0I2Q6_9PEZI</name>
<feature type="transmembrane region" description="Helical" evidence="7">
    <location>
        <begin position="128"/>
        <end position="145"/>
    </location>
</feature>
<feature type="transmembrane region" description="Helical" evidence="7">
    <location>
        <begin position="315"/>
        <end position="340"/>
    </location>
</feature>
<feature type="transmembrane region" description="Helical" evidence="7">
    <location>
        <begin position="90"/>
        <end position="116"/>
    </location>
</feature>
<comment type="similarity">
    <text evidence="2">Belongs to the major facilitator superfamily. TCR/Tet family.</text>
</comment>
<evidence type="ECO:0000259" key="8">
    <source>
        <dbReference type="PROSITE" id="PS50850"/>
    </source>
</evidence>
<feature type="transmembrane region" description="Helical" evidence="7">
    <location>
        <begin position="183"/>
        <end position="207"/>
    </location>
</feature>
<dbReference type="InterPro" id="IPR020846">
    <property type="entry name" value="MFS_dom"/>
</dbReference>
<evidence type="ECO:0000256" key="4">
    <source>
        <dbReference type="ARBA" id="ARBA00022989"/>
    </source>
</evidence>
<protein>
    <submittedName>
        <fullName evidence="9">MFS transporter</fullName>
    </submittedName>
</protein>
<evidence type="ECO:0000313" key="9">
    <source>
        <dbReference type="EMBL" id="KAK3316551.1"/>
    </source>
</evidence>
<evidence type="ECO:0000256" key="3">
    <source>
        <dbReference type="ARBA" id="ARBA00022692"/>
    </source>
</evidence>
<feature type="transmembrane region" description="Helical" evidence="7">
    <location>
        <begin position="352"/>
        <end position="374"/>
    </location>
</feature>
<dbReference type="PROSITE" id="PS50850">
    <property type="entry name" value="MFS"/>
    <property type="match status" value="1"/>
</dbReference>
<gene>
    <name evidence="9" type="ORF">B0H66DRAFT_297614</name>
</gene>
<comment type="caution">
    <text evidence="9">The sequence shown here is derived from an EMBL/GenBank/DDBJ whole genome shotgun (WGS) entry which is preliminary data.</text>
</comment>
<dbReference type="InterPro" id="IPR036259">
    <property type="entry name" value="MFS_trans_sf"/>
</dbReference>
<dbReference type="SUPFAM" id="SSF103473">
    <property type="entry name" value="MFS general substrate transporter"/>
    <property type="match status" value="1"/>
</dbReference>
<proteinExistence type="inferred from homology"/>
<feature type="transmembrane region" description="Helical" evidence="7">
    <location>
        <begin position="157"/>
        <end position="177"/>
    </location>
</feature>
<dbReference type="Pfam" id="PF07690">
    <property type="entry name" value="MFS_1"/>
    <property type="match status" value="1"/>
</dbReference>
<dbReference type="Proteomes" id="UP001283341">
    <property type="component" value="Unassembled WGS sequence"/>
</dbReference>
<feature type="transmembrane region" description="Helical" evidence="7">
    <location>
        <begin position="558"/>
        <end position="579"/>
    </location>
</feature>
<dbReference type="PANTHER" id="PTHR23501:SF193">
    <property type="entry name" value="MULTIDRUG TRANSPORTER, PUTATIVE (AFU_ORTHOLOGUE AFUA_8G00940)-RELATED"/>
    <property type="match status" value="1"/>
</dbReference>
<accession>A0AAE0I2Q6</accession>
<dbReference type="Gene3D" id="1.20.1250.20">
    <property type="entry name" value="MFS general substrate transporter like domains"/>
    <property type="match status" value="1"/>
</dbReference>
<feature type="transmembrane region" description="Helical" evidence="7">
    <location>
        <begin position="289"/>
        <end position="309"/>
    </location>
</feature>
<dbReference type="GO" id="GO:0005886">
    <property type="term" value="C:plasma membrane"/>
    <property type="evidence" value="ECO:0007669"/>
    <property type="project" value="TreeGrafter"/>
</dbReference>
<feature type="transmembrane region" description="Helical" evidence="7">
    <location>
        <begin position="481"/>
        <end position="507"/>
    </location>
</feature>
<feature type="compositionally biased region" description="Pro residues" evidence="6">
    <location>
        <begin position="1"/>
        <end position="10"/>
    </location>
</feature>
<feature type="transmembrane region" description="Helical" evidence="7">
    <location>
        <begin position="248"/>
        <end position="268"/>
    </location>
</feature>
<dbReference type="GO" id="GO:0022857">
    <property type="term" value="F:transmembrane transporter activity"/>
    <property type="evidence" value="ECO:0007669"/>
    <property type="project" value="InterPro"/>
</dbReference>
<evidence type="ECO:0000256" key="1">
    <source>
        <dbReference type="ARBA" id="ARBA00004141"/>
    </source>
</evidence>